<comment type="subcellular location">
    <subcellularLocation>
        <location evidence="10">Mitochondrion</location>
    </subcellularLocation>
</comment>
<keyword evidence="13" id="KW-1185">Reference proteome</keyword>
<dbReference type="UniPathway" id="UPA00084">
    <property type="reaction ID" value="UER00503"/>
</dbReference>
<sequence>MMAASTSRLAIARAGGIMAHMRQGYTMPLIMARSYGSSPAAATCEATAHAGPTAHSVFQSLATNRPVFKITKPIDIIREPADFYQALLRGISRAKHRICLSSLYIGSEETELVSKLDQALTRSPALQVHILVDCLRGTRTNRAGESTATLLAPLVSKHGRDRVVVSMYHTPALSGVNKRAWPQRFNETFGLQHIKAYLFDDELIMSGANLSRDYFTNRQDRYMRLRDEKLCGYFVGLLQAIAKFSFELVPSRGSGFHLAIHQFPDPSKDPRGFVQEANEVMASFLHRASVENSVQKISHTDTLAIPTVQMSQLGITQDEQHMAEFFQITDQFARQHQACRNFMTSAYFNFSDFHKHNVLANRSRWDLLVASPEANGFFTASGISKYIPNMYSIIEYQFLRMVRKHGRSDIAVEEYSRQGWTYHGKGVWCYLDQKLPQLTMIGSPNYGYRSIYCDLEAQVTLIPGSDALQNDVHQEALGLLSHSKMVSEAELKQRIRGSPMWLYGLKPFILKKM</sequence>
<dbReference type="GO" id="GO:0005739">
    <property type="term" value="C:mitochondrion"/>
    <property type="evidence" value="ECO:0007669"/>
    <property type="project" value="UniProtKB-SubCell"/>
</dbReference>
<dbReference type="AlphaFoldDB" id="A0A1Y1WMH6"/>
<dbReference type="PANTHER" id="PTHR12586">
    <property type="entry name" value="CDP-DIACYLGLYCEROL--SERINE O-PHOSPHATIDYLTRANSFERASE"/>
    <property type="match status" value="1"/>
</dbReference>
<dbReference type="PROSITE" id="PS50035">
    <property type="entry name" value="PLD"/>
    <property type="match status" value="1"/>
</dbReference>
<keyword evidence="10" id="KW-0067">ATP-binding</keyword>
<keyword evidence="8 10" id="KW-1208">Phospholipid metabolism</keyword>
<keyword evidence="6 10" id="KW-0443">Lipid metabolism</keyword>
<dbReference type="Gene3D" id="3.30.870.10">
    <property type="entry name" value="Endonuclease Chain A"/>
    <property type="match status" value="2"/>
</dbReference>
<evidence type="ECO:0000256" key="9">
    <source>
        <dbReference type="ARBA" id="ARBA00048586"/>
    </source>
</evidence>
<dbReference type="STRING" id="61395.A0A1Y1WMH6"/>
<evidence type="ECO:0000313" key="12">
    <source>
        <dbReference type="EMBL" id="ORX74757.1"/>
    </source>
</evidence>
<keyword evidence="10" id="KW-0496">Mitochondrion</keyword>
<dbReference type="PANTHER" id="PTHR12586:SF1">
    <property type="entry name" value="CDP-DIACYLGLYCEROL--GLYCEROL-3-PHOSPHATE 3-PHOSPHATIDYLTRANSFERASE, MITOCHONDRIAL"/>
    <property type="match status" value="1"/>
</dbReference>
<comment type="function">
    <text evidence="10">Functions in the biosynthesis of the anionic phospholipids phosphatidylglycerol and cardiolipin.</text>
</comment>
<keyword evidence="10" id="KW-0547">Nucleotide-binding</keyword>
<evidence type="ECO:0000256" key="3">
    <source>
        <dbReference type="ARBA" id="ARBA00022516"/>
    </source>
</evidence>
<dbReference type="Proteomes" id="UP000193922">
    <property type="component" value="Unassembled WGS sequence"/>
</dbReference>
<dbReference type="CDD" id="cd09137">
    <property type="entry name" value="PLDc_PGS1_euk_2"/>
    <property type="match status" value="1"/>
</dbReference>
<comment type="catalytic activity">
    <reaction evidence="9 10">
        <text>a CDP-1,2-diacyl-sn-glycerol + sn-glycerol 3-phosphate = a 1,2-diacyl-sn-glycero-3-phospho-(1'-sn-glycero-3'-phosphate) + CMP + H(+)</text>
        <dbReference type="Rhea" id="RHEA:12593"/>
        <dbReference type="ChEBI" id="CHEBI:15378"/>
        <dbReference type="ChEBI" id="CHEBI:57597"/>
        <dbReference type="ChEBI" id="CHEBI:58332"/>
        <dbReference type="ChEBI" id="CHEBI:60110"/>
        <dbReference type="ChEBI" id="CHEBI:60377"/>
        <dbReference type="EC" id="2.7.8.5"/>
    </reaction>
</comment>
<keyword evidence="3 10" id="KW-0444">Lipid biosynthesis</keyword>
<accession>A0A1Y1WMH6</accession>
<dbReference type="GeneID" id="63802945"/>
<dbReference type="PIRSF" id="PIRSF000850">
    <property type="entry name" value="Phospholipase_D_PSS"/>
    <property type="match status" value="1"/>
</dbReference>
<evidence type="ECO:0000256" key="6">
    <source>
        <dbReference type="ARBA" id="ARBA00023098"/>
    </source>
</evidence>
<dbReference type="GO" id="GO:0005524">
    <property type="term" value="F:ATP binding"/>
    <property type="evidence" value="ECO:0007669"/>
    <property type="project" value="UniProtKB-KW"/>
</dbReference>
<dbReference type="CDD" id="cd09135">
    <property type="entry name" value="PLDc_PGS1_euk_1"/>
    <property type="match status" value="1"/>
</dbReference>
<dbReference type="InterPro" id="IPR016270">
    <property type="entry name" value="PGS1"/>
</dbReference>
<protein>
    <recommendedName>
        <fullName evidence="10">CDP-diacylglycerol--glycerol-3-phosphate 3-phosphatidyltransferase</fullName>
        <ecNumber evidence="10">2.7.8.5</ecNumber>
    </recommendedName>
</protein>
<keyword evidence="4 10" id="KW-0808">Transferase</keyword>
<feature type="domain" description="PLD phosphodiesterase" evidence="11">
    <location>
        <begin position="188"/>
        <end position="214"/>
    </location>
</feature>
<dbReference type="SUPFAM" id="SSF56024">
    <property type="entry name" value="Phospholipase D/nuclease"/>
    <property type="match status" value="1"/>
</dbReference>
<keyword evidence="7 10" id="KW-0594">Phospholipid biosynthesis</keyword>
<evidence type="ECO:0000313" key="13">
    <source>
        <dbReference type="Proteomes" id="UP000193922"/>
    </source>
</evidence>
<evidence type="ECO:0000256" key="1">
    <source>
        <dbReference type="ARBA" id="ARBA00005042"/>
    </source>
</evidence>
<evidence type="ECO:0000259" key="11">
    <source>
        <dbReference type="PROSITE" id="PS50035"/>
    </source>
</evidence>
<evidence type="ECO:0000256" key="10">
    <source>
        <dbReference type="RuleBase" id="RU365024"/>
    </source>
</evidence>
<evidence type="ECO:0000256" key="5">
    <source>
        <dbReference type="ARBA" id="ARBA00022737"/>
    </source>
</evidence>
<dbReference type="GO" id="GO:0008444">
    <property type="term" value="F:CDP-diacylglycerol-glycerol-3-phosphate 3-phosphatidyltransferase activity"/>
    <property type="evidence" value="ECO:0007669"/>
    <property type="project" value="UniProtKB-EC"/>
</dbReference>
<evidence type="ECO:0000256" key="8">
    <source>
        <dbReference type="ARBA" id="ARBA00023264"/>
    </source>
</evidence>
<dbReference type="InterPro" id="IPR001736">
    <property type="entry name" value="PLipase_D/transphosphatidylase"/>
</dbReference>
<proteinExistence type="inferred from homology"/>
<dbReference type="GO" id="GO:0032049">
    <property type="term" value="P:cardiolipin biosynthetic process"/>
    <property type="evidence" value="ECO:0007669"/>
    <property type="project" value="InterPro"/>
</dbReference>
<comment type="pathway">
    <text evidence="1 10">Phospholipid metabolism; phosphatidylglycerol biosynthesis; phosphatidylglycerol from CDP-diacylglycerol: step 1/2.</text>
</comment>
<name>A0A1Y1WMH6_9FUNG</name>
<evidence type="ECO:0000256" key="7">
    <source>
        <dbReference type="ARBA" id="ARBA00023209"/>
    </source>
</evidence>
<dbReference type="EC" id="2.7.8.5" evidence="10"/>
<keyword evidence="5" id="KW-0677">Repeat</keyword>
<comment type="similarity">
    <text evidence="2 10">Belongs to the CDP-alcohol phosphatidyltransferase class-II family.</text>
</comment>
<evidence type="ECO:0000256" key="4">
    <source>
        <dbReference type="ARBA" id="ARBA00022679"/>
    </source>
</evidence>
<reference evidence="12 13" key="1">
    <citation type="submission" date="2016-07" db="EMBL/GenBank/DDBJ databases">
        <title>Pervasive Adenine N6-methylation of Active Genes in Fungi.</title>
        <authorList>
            <consortium name="DOE Joint Genome Institute"/>
            <person name="Mondo S.J."/>
            <person name="Dannebaum R.O."/>
            <person name="Kuo R.C."/>
            <person name="Labutti K."/>
            <person name="Haridas S."/>
            <person name="Kuo A."/>
            <person name="Salamov A."/>
            <person name="Ahrendt S.R."/>
            <person name="Lipzen A."/>
            <person name="Sullivan W."/>
            <person name="Andreopoulos W.B."/>
            <person name="Clum A."/>
            <person name="Lindquist E."/>
            <person name="Daum C."/>
            <person name="Ramamoorthy G.K."/>
            <person name="Gryganskyi A."/>
            <person name="Culley D."/>
            <person name="Magnuson J.K."/>
            <person name="James T.Y."/>
            <person name="O'Malley M.A."/>
            <person name="Stajich J.E."/>
            <person name="Spatafora J.W."/>
            <person name="Visel A."/>
            <person name="Grigoriev I.V."/>
        </authorList>
    </citation>
    <scope>NUCLEOTIDE SEQUENCE [LARGE SCALE GENOMIC DNA]</scope>
    <source>
        <strain evidence="12 13">ATCC 12442</strain>
    </source>
</reference>
<gene>
    <name evidence="12" type="ORF">DL89DRAFT_264556</name>
</gene>
<comment type="caution">
    <text evidence="12">The sequence shown here is derived from an EMBL/GenBank/DDBJ whole genome shotgun (WGS) entry which is preliminary data.</text>
</comment>
<dbReference type="EMBL" id="MCFD01000001">
    <property type="protein sequence ID" value="ORX74757.1"/>
    <property type="molecule type" value="Genomic_DNA"/>
</dbReference>
<dbReference type="OrthoDB" id="10250191at2759"/>
<evidence type="ECO:0000256" key="2">
    <source>
        <dbReference type="ARBA" id="ARBA00010682"/>
    </source>
</evidence>
<organism evidence="12 13">
    <name type="scientific">Linderina pennispora</name>
    <dbReference type="NCBI Taxonomy" id="61395"/>
    <lineage>
        <taxon>Eukaryota</taxon>
        <taxon>Fungi</taxon>
        <taxon>Fungi incertae sedis</taxon>
        <taxon>Zoopagomycota</taxon>
        <taxon>Kickxellomycotina</taxon>
        <taxon>Kickxellomycetes</taxon>
        <taxon>Kickxellales</taxon>
        <taxon>Kickxellaceae</taxon>
        <taxon>Linderina</taxon>
    </lineage>
</organism>
<dbReference type="RefSeq" id="XP_040747968.1">
    <property type="nucleotide sequence ID" value="XM_040886297.1"/>
</dbReference>